<dbReference type="RefSeq" id="XP_012763677.1">
    <property type="nucleotide sequence ID" value="XM_012908223.1"/>
</dbReference>
<reference evidence="4 7" key="4">
    <citation type="submission" date="2016-09" db="EMBL/GenBank/DDBJ databases">
        <authorList>
            <consortium name="Pathogen Informatics"/>
        </authorList>
    </citation>
    <scope>NUCLEOTIDE SEQUENCE [LARGE SCALE GENOMIC DNA]</scope>
</reference>
<name>A0A060RUE1_PLARE</name>
<gene>
    <name evidence="2" type="ORF">PRCDC_1125900</name>
    <name evidence="4" type="ORF">PRG01_1124800</name>
    <name evidence="3" type="ORF">PRSY57_1125900</name>
</gene>
<dbReference type="GeneID" id="24531849"/>
<evidence type="ECO:0000256" key="1">
    <source>
        <dbReference type="SAM" id="SignalP"/>
    </source>
</evidence>
<evidence type="ECO:0000313" key="6">
    <source>
        <dbReference type="Proteomes" id="UP000076359"/>
    </source>
</evidence>
<dbReference type="EMBL" id="LT969574">
    <property type="protein sequence ID" value="SOV80205.1"/>
    <property type="molecule type" value="Genomic_DNA"/>
</dbReference>
<feature type="signal peptide" evidence="1">
    <location>
        <begin position="1"/>
        <end position="28"/>
    </location>
</feature>
<evidence type="ECO:0000313" key="4">
    <source>
        <dbReference type="EMBL" id="SOV80205.1"/>
    </source>
</evidence>
<dbReference type="VEuPathDB" id="PlasmoDB:PRCDC_1125900"/>
<sequence>MMERKMKKNKFILFFFFLFTIKNVHVETRKVCNVMQFGTHAITSNKENRKYFNYEVVGIIDPFDKNRVLWTRKKRNKKFNLNIFKNIYDSLFCNINDYVYLKNSDQFIYRIFHINLKNTLKYMLKYKIISGKFNHNDDKNIMSLKENSKLFRFLNNINI</sequence>
<accession>A0A060RUE1</accession>
<dbReference type="EMBL" id="LVLA01000012">
    <property type="protein sequence ID" value="KYN96609.1"/>
    <property type="molecule type" value="Genomic_DNA"/>
</dbReference>
<dbReference type="EMBL" id="HG810772">
    <property type="protein sequence ID" value="CDO65078.1"/>
    <property type="molecule type" value="Genomic_DNA"/>
</dbReference>
<dbReference type="Proteomes" id="UP000240500">
    <property type="component" value="Chromosome 11"/>
</dbReference>
<dbReference type="KEGG" id="prei:PRSY57_1125900"/>
<evidence type="ECO:0000313" key="2">
    <source>
        <dbReference type="EMBL" id="CDO65078.1"/>
    </source>
</evidence>
<keyword evidence="5" id="KW-1185">Reference proteome</keyword>
<evidence type="ECO:0000313" key="3">
    <source>
        <dbReference type="EMBL" id="KYN96609.1"/>
    </source>
</evidence>
<protein>
    <submittedName>
        <fullName evidence="2">Uncharacterized protein</fullName>
    </submittedName>
</protein>
<dbReference type="AlphaFoldDB" id="A0A060RUE1"/>
<reference evidence="2" key="1">
    <citation type="submission" date="2014-01" db="EMBL/GenBank/DDBJ databases">
        <authorList>
            <person name="Aslett M."/>
        </authorList>
    </citation>
    <scope>NUCLEOTIDE SEQUENCE</scope>
    <source>
        <strain evidence="2">CDC</strain>
    </source>
</reference>
<proteinExistence type="predicted"/>
<evidence type="ECO:0000313" key="5">
    <source>
        <dbReference type="Proteomes" id="UP000027581"/>
    </source>
</evidence>
<dbReference type="VEuPathDB" id="PlasmoDB:PRG01_1124800"/>
<reference evidence="2" key="2">
    <citation type="submission" date="2014-05" db="EMBL/GenBank/DDBJ databases">
        <title>The genome sequences of chimpanzee malaria parasites reveal the path to human adaptation.</title>
        <authorList>
            <person name="Otto T.D."/>
            <person name="Rayner J.C."/>
            <person name="Boehme U."/>
            <person name="Pain A."/>
            <person name="Spottiswoode N."/>
            <person name="Sanders M."/>
            <person name="Quail M."/>
            <person name="Ollomo B."/>
            <person name="Renaud F."/>
            <person name="Thomas A.W."/>
            <person name="Prugnolle F."/>
            <person name="Conway D.J."/>
            <person name="Newbold C."/>
            <person name="Berriman M."/>
        </authorList>
    </citation>
    <scope>NUCLEOTIDE SEQUENCE [LARGE SCALE GENOMIC DNA]</scope>
    <source>
        <strain evidence="2">CDC</strain>
    </source>
</reference>
<organism evidence="2 5">
    <name type="scientific">Plasmodium reichenowi</name>
    <dbReference type="NCBI Taxonomy" id="5854"/>
    <lineage>
        <taxon>Eukaryota</taxon>
        <taxon>Sar</taxon>
        <taxon>Alveolata</taxon>
        <taxon>Apicomplexa</taxon>
        <taxon>Aconoidasida</taxon>
        <taxon>Haemosporida</taxon>
        <taxon>Plasmodiidae</taxon>
        <taxon>Plasmodium</taxon>
        <taxon>Plasmodium (Laverania)</taxon>
    </lineage>
</organism>
<reference evidence="3 6" key="3">
    <citation type="journal article" date="2016" name="Nat. Commun.">
        <title>Genomes of cryptic chimpanzee Plasmodium species reveal key evolutionary events leading to human malaria.</title>
        <authorList>
            <person name="Sundararaman S.A."/>
            <person name="Plenderleith L.J."/>
            <person name="Liu W."/>
            <person name="Loy D.E."/>
            <person name="Learn G.H."/>
            <person name="Li Y."/>
            <person name="Shaw K.S."/>
            <person name="Ayouba A."/>
            <person name="Peeters M."/>
            <person name="Speede S."/>
            <person name="Shaw G.M."/>
            <person name="Bushman F.D."/>
            <person name="Brisson D."/>
            <person name="Rayner J.C."/>
            <person name="Sharp P.M."/>
            <person name="Hahn B.H."/>
        </authorList>
    </citation>
    <scope>NUCLEOTIDE SEQUENCE [LARGE SCALE GENOMIC DNA]</scope>
    <source>
        <strain evidence="3 6">SY57</strain>
    </source>
</reference>
<keyword evidence="1" id="KW-0732">Signal</keyword>
<feature type="chain" id="PRO_5015026701" evidence="1">
    <location>
        <begin position="29"/>
        <end position="159"/>
    </location>
</feature>
<dbReference type="Proteomes" id="UP000076359">
    <property type="component" value="Unassembled WGS sequence"/>
</dbReference>
<dbReference type="OrthoDB" id="390845at2759"/>
<dbReference type="Proteomes" id="UP000027581">
    <property type="component" value="Unassembled WGS sequence"/>
</dbReference>
<evidence type="ECO:0000313" key="7">
    <source>
        <dbReference type="Proteomes" id="UP000240500"/>
    </source>
</evidence>